<dbReference type="Pfam" id="PF23559">
    <property type="entry name" value="WHD_DRP"/>
    <property type="match status" value="1"/>
</dbReference>
<feature type="domain" description="R13L1/DRL21-like LRR repeat region" evidence="9">
    <location>
        <begin position="690"/>
        <end position="818"/>
    </location>
</feature>
<dbReference type="InterPro" id="IPR003591">
    <property type="entry name" value="Leu-rich_rpt_typical-subtyp"/>
</dbReference>
<dbReference type="HOGENOM" id="CLU_000837_8_8_1"/>
<dbReference type="Gene3D" id="1.10.10.10">
    <property type="entry name" value="Winged helix-like DNA-binding domain superfamily/Winged helix DNA-binding domain"/>
    <property type="match status" value="1"/>
</dbReference>
<keyword evidence="2" id="KW-0677">Repeat</keyword>
<evidence type="ECO:0000256" key="1">
    <source>
        <dbReference type="ARBA" id="ARBA00022614"/>
    </source>
</evidence>
<dbReference type="FunFam" id="3.40.50.300:FF:001091">
    <property type="entry name" value="Probable disease resistance protein At1g61300"/>
    <property type="match status" value="1"/>
</dbReference>
<dbReference type="InterPro" id="IPR058922">
    <property type="entry name" value="WHD_DRP"/>
</dbReference>
<dbReference type="Pfam" id="PF18052">
    <property type="entry name" value="Rx_N"/>
    <property type="match status" value="1"/>
</dbReference>
<evidence type="ECO:0000256" key="2">
    <source>
        <dbReference type="ARBA" id="ARBA00022737"/>
    </source>
</evidence>
<keyword evidence="11" id="KW-1185">Reference proteome</keyword>
<keyword evidence="5" id="KW-0067">ATP-binding</keyword>
<evidence type="ECO:0000256" key="5">
    <source>
        <dbReference type="ARBA" id="ARBA00022840"/>
    </source>
</evidence>
<dbReference type="GO" id="GO:0006952">
    <property type="term" value="P:defense response"/>
    <property type="evidence" value="ECO:0007669"/>
    <property type="project" value="UniProtKB-KW"/>
</dbReference>
<dbReference type="InParanoid" id="A0A061FS89"/>
<dbReference type="InterPro" id="IPR036388">
    <property type="entry name" value="WH-like_DNA-bd_sf"/>
</dbReference>
<keyword evidence="3" id="KW-0547">Nucleotide-binding</keyword>
<dbReference type="InterPro" id="IPR027417">
    <property type="entry name" value="P-loop_NTPase"/>
</dbReference>
<keyword evidence="1" id="KW-0433">Leucine-rich repeat</keyword>
<dbReference type="InterPro" id="IPR038005">
    <property type="entry name" value="RX-like_CC"/>
</dbReference>
<reference evidence="10 11" key="1">
    <citation type="journal article" date="2013" name="Genome Biol.">
        <title>The genome sequence of the most widely cultivated cacao type and its use to identify candidate genes regulating pod color.</title>
        <authorList>
            <person name="Motamayor J.C."/>
            <person name="Mockaitis K."/>
            <person name="Schmutz J."/>
            <person name="Haiminen N."/>
            <person name="Iii D.L."/>
            <person name="Cornejo O."/>
            <person name="Findley S.D."/>
            <person name="Zheng P."/>
            <person name="Utro F."/>
            <person name="Royaert S."/>
            <person name="Saski C."/>
            <person name="Jenkins J."/>
            <person name="Podicheti R."/>
            <person name="Zhao M."/>
            <person name="Scheffler B.E."/>
            <person name="Stack J.C."/>
            <person name="Feltus F.A."/>
            <person name="Mustiga G.M."/>
            <person name="Amores F."/>
            <person name="Phillips W."/>
            <person name="Marelli J.P."/>
            <person name="May G.D."/>
            <person name="Shapiro H."/>
            <person name="Ma J."/>
            <person name="Bustamante C.D."/>
            <person name="Schnell R.J."/>
            <person name="Main D."/>
            <person name="Gilbert D."/>
            <person name="Parida L."/>
            <person name="Kuhn D.N."/>
        </authorList>
    </citation>
    <scope>NUCLEOTIDE SEQUENCE [LARGE SCALE GENOMIC DNA]</scope>
    <source>
        <strain evidence="11">cv. Matina 1-6</strain>
    </source>
</reference>
<dbReference type="EMBL" id="CM001888">
    <property type="protein sequence ID" value="EOY19748.1"/>
    <property type="molecule type" value="Genomic_DNA"/>
</dbReference>
<dbReference type="InterPro" id="IPR056789">
    <property type="entry name" value="LRR_R13L1-DRL21"/>
</dbReference>
<evidence type="ECO:0000259" key="6">
    <source>
        <dbReference type="Pfam" id="PF00931"/>
    </source>
</evidence>
<dbReference type="GO" id="GO:0043531">
    <property type="term" value="F:ADP binding"/>
    <property type="evidence" value="ECO:0007669"/>
    <property type="project" value="InterPro"/>
</dbReference>
<dbReference type="InterPro" id="IPR032675">
    <property type="entry name" value="LRR_dom_sf"/>
</dbReference>
<dbReference type="SUPFAM" id="SSF52540">
    <property type="entry name" value="P-loop containing nucleoside triphosphate hydrolases"/>
    <property type="match status" value="1"/>
</dbReference>
<dbReference type="SUPFAM" id="SSF52058">
    <property type="entry name" value="L domain-like"/>
    <property type="match status" value="2"/>
</dbReference>
<gene>
    <name evidence="10" type="ORF">TCM_045056</name>
</gene>
<accession>A0A061FS89</accession>
<evidence type="ECO:0000313" key="11">
    <source>
        <dbReference type="Proteomes" id="UP000026915"/>
    </source>
</evidence>
<dbReference type="GO" id="GO:0005524">
    <property type="term" value="F:ATP binding"/>
    <property type="evidence" value="ECO:0007669"/>
    <property type="project" value="UniProtKB-KW"/>
</dbReference>
<dbReference type="Pfam" id="PF25019">
    <property type="entry name" value="LRR_R13L1-DRL21"/>
    <property type="match status" value="1"/>
</dbReference>
<dbReference type="FunFam" id="1.10.10.10:FF:000322">
    <property type="entry name" value="Probable disease resistance protein At1g63360"/>
    <property type="match status" value="1"/>
</dbReference>
<name>A0A061FS89_THECC</name>
<dbReference type="Gene3D" id="3.40.50.300">
    <property type="entry name" value="P-loop containing nucleotide triphosphate hydrolases"/>
    <property type="match status" value="1"/>
</dbReference>
<dbReference type="eggNOG" id="KOG4658">
    <property type="taxonomic scope" value="Eukaryota"/>
</dbReference>
<feature type="domain" description="NB-ARC" evidence="6">
    <location>
        <begin position="175"/>
        <end position="345"/>
    </location>
</feature>
<dbReference type="PANTHER" id="PTHR36766">
    <property type="entry name" value="PLANT BROAD-SPECTRUM MILDEW RESISTANCE PROTEIN RPW8"/>
    <property type="match status" value="1"/>
</dbReference>
<feature type="domain" description="Disease resistance N-terminal" evidence="7">
    <location>
        <begin position="8"/>
        <end position="101"/>
    </location>
</feature>
<sequence>MAFIADAALSAFFDSLFSKFSSPDFNFVTEKQVRKEIMTWETKLRDIHAVLADAEEKKMKSQTVKNWLADLQDLAYDVDDILDEFATQALGRKLMKAHQASTSKAQKFLTSLHPSSIMFNYKMMSKIKEITGRLEDLATRKIKLQLVNAVGRPMTLPRSKPSTSLVNEATVRGRDKEKEAILDLLLRDGGIDAGVFVIPIVGMGGIGKTTLAQLVYNDSRITQYFDLKAWVCVSNEFDVIKVTKIILQSVTSESCDINDLNLLQVKLKEKLSSKKFLLVLDDVWNENYNDWTKLRSPFDAGIPGSKIIVTTRSFNVSSIMRSVADYSLQSLSNDDSLFMLAHHALERGDFAKHPDLEEIGLEIVKKCGGLPLAIKTIGGLLRTKVNHDAWKDILESDIWSLPEEKSDITPALWLSYYYLPSQLKQCFAYCSLVPKDYAFKEEEIVLLWMAEGFLNGANTKSKIQDLGSTYFEELVSRSFFQASNKNKSQFVMHDLINDLAQFVAGEIYFKKERHDDMKGPISRIRYSSYIIGSYDGIKKFETFFEAKSLRTYLPFEMMQQWRCYLSNNVLNDLLPALNCLRVLSLKRYYITEIPSSIGNLKHLRYLDFSYTKIKSLPDSIYTLYNLETLLLRFCENFEKLPLKIGILDNLCHLDMTSANSIKEMPSGIGKLTNLQVLSNFIVGQGDGLNIKEIQNLVNLKGRLCISELHNVDEAQHAWEAKLSSKCDLDNLELKWSADFNENLRKKEVEKEVLNSLQPHKDIKELAIKYYGGIEFPGWVEDDSFKNLQVLSLEYCENCTFLPTVGKLPVLKHLYVKGMKSVISVGNEFHGVNGPKVFPSLETLHFKDMPEWKEWKLYEVDEQGKKFCCLRKLFIENCPKLEKTLPDQLYSLEKLVIRKCQELVVSVSNLPMLCELDIDGCKEVVLRSYDDLWLVKKISLSNISKFECVTKEMKMVEWMKVEDLQINNCKELTSLCQTKWGWLAPLRSLRTIKFENCPQVVCIGGGVKEEEKEELLQLEIPCNIEYVRLQNCQRLERLSKTFPNLTCLTKLRIVKCLKLVSLSTDNLPPTLRTLEIWDCDNLECLLDDKENINFSSTSLLQSLNISNCEALKSLSWSGKLPVGLKSLLILMCPEIESLAQKIGDNACLESISLWDCRNIKYLPQGLDKLSRLQEINLYCPNLVRLPEALPNLHHLQHLIIGECPRVQNSIGGRGFRTNLTSLSLFDPNISKAIMQWGLHRLTSLTKLIIDGSNCTDVVSFPQEEIGMKLPLSLIDLSIRNFKNIRKLSSNGFQNLTSLQYLWIGNCPKLKSIPRKEMLPSLLQLHIWECPVLKKRCTRDEGKQWSNIAHIPEVRIDGRFIYE</sequence>
<dbReference type="Pfam" id="PF00931">
    <property type="entry name" value="NB-ARC"/>
    <property type="match status" value="1"/>
</dbReference>
<evidence type="ECO:0000259" key="8">
    <source>
        <dbReference type="Pfam" id="PF23559"/>
    </source>
</evidence>
<feature type="domain" description="Disease resistance protein winged helix" evidence="8">
    <location>
        <begin position="434"/>
        <end position="500"/>
    </location>
</feature>
<dbReference type="Gene3D" id="1.10.8.430">
    <property type="entry name" value="Helical domain of apoptotic protease-activating factors"/>
    <property type="match status" value="1"/>
</dbReference>
<dbReference type="PRINTS" id="PR00364">
    <property type="entry name" value="DISEASERSIST"/>
</dbReference>
<protein>
    <submittedName>
        <fullName evidence="10">LRR and NB-ARC domains-containing disease resistance protein, putative</fullName>
    </submittedName>
</protein>
<keyword evidence="4" id="KW-0611">Plant defense</keyword>
<organism evidence="10 11">
    <name type="scientific">Theobroma cacao</name>
    <name type="common">Cacao</name>
    <name type="synonym">Cocoa</name>
    <dbReference type="NCBI Taxonomy" id="3641"/>
    <lineage>
        <taxon>Eukaryota</taxon>
        <taxon>Viridiplantae</taxon>
        <taxon>Streptophyta</taxon>
        <taxon>Embryophyta</taxon>
        <taxon>Tracheophyta</taxon>
        <taxon>Spermatophyta</taxon>
        <taxon>Magnoliopsida</taxon>
        <taxon>eudicotyledons</taxon>
        <taxon>Gunneridae</taxon>
        <taxon>Pentapetalae</taxon>
        <taxon>rosids</taxon>
        <taxon>malvids</taxon>
        <taxon>Malvales</taxon>
        <taxon>Malvaceae</taxon>
        <taxon>Byttnerioideae</taxon>
        <taxon>Theobroma</taxon>
    </lineage>
</organism>
<dbReference type="PANTHER" id="PTHR36766:SF51">
    <property type="entry name" value="DISEASE RESISTANCE RPP13-LIKE PROTEIN 1"/>
    <property type="match status" value="1"/>
</dbReference>
<dbReference type="Gene3D" id="1.20.5.4130">
    <property type="match status" value="1"/>
</dbReference>
<evidence type="ECO:0000256" key="4">
    <source>
        <dbReference type="ARBA" id="ARBA00022821"/>
    </source>
</evidence>
<evidence type="ECO:0000313" key="10">
    <source>
        <dbReference type="EMBL" id="EOY19748.1"/>
    </source>
</evidence>
<dbReference type="GO" id="GO:0051707">
    <property type="term" value="P:response to other organism"/>
    <property type="evidence" value="ECO:0007669"/>
    <property type="project" value="UniProtKB-ARBA"/>
</dbReference>
<dbReference type="Gramene" id="EOY19748">
    <property type="protein sequence ID" value="EOY19748"/>
    <property type="gene ID" value="TCM_045056"/>
</dbReference>
<evidence type="ECO:0000256" key="3">
    <source>
        <dbReference type="ARBA" id="ARBA00022741"/>
    </source>
</evidence>
<dbReference type="OMA" id="CGYHITE"/>
<dbReference type="CDD" id="cd14798">
    <property type="entry name" value="RX-CC_like"/>
    <property type="match status" value="1"/>
</dbReference>
<evidence type="ECO:0000259" key="9">
    <source>
        <dbReference type="Pfam" id="PF25019"/>
    </source>
</evidence>
<dbReference type="InterPro" id="IPR041118">
    <property type="entry name" value="Rx_N"/>
</dbReference>
<dbReference type="InterPro" id="IPR002182">
    <property type="entry name" value="NB-ARC"/>
</dbReference>
<proteinExistence type="predicted"/>
<dbReference type="SMART" id="SM00369">
    <property type="entry name" value="LRR_TYP"/>
    <property type="match status" value="3"/>
</dbReference>
<dbReference type="InterPro" id="IPR042197">
    <property type="entry name" value="Apaf_helical"/>
</dbReference>
<evidence type="ECO:0000259" key="7">
    <source>
        <dbReference type="Pfam" id="PF18052"/>
    </source>
</evidence>
<dbReference type="Gene3D" id="3.80.10.10">
    <property type="entry name" value="Ribonuclease Inhibitor"/>
    <property type="match status" value="3"/>
</dbReference>
<dbReference type="Proteomes" id="UP000026915">
    <property type="component" value="Chromosome 10"/>
</dbReference>